<feature type="non-terminal residue" evidence="1">
    <location>
        <position position="64"/>
    </location>
</feature>
<gene>
    <name evidence="1" type="ORF">EVAR_58462_1</name>
</gene>
<keyword evidence="2" id="KW-1185">Reference proteome</keyword>
<comment type="caution">
    <text evidence="1">The sequence shown here is derived from an EMBL/GenBank/DDBJ whole genome shotgun (WGS) entry which is preliminary data.</text>
</comment>
<name>A0A4C1YKU0_EUMVA</name>
<protein>
    <submittedName>
        <fullName evidence="1">Uncharacterized protein</fullName>
    </submittedName>
</protein>
<dbReference type="AlphaFoldDB" id="A0A4C1YKU0"/>
<evidence type="ECO:0000313" key="1">
    <source>
        <dbReference type="EMBL" id="GBP76738.1"/>
    </source>
</evidence>
<accession>A0A4C1YKU0</accession>
<reference evidence="1 2" key="1">
    <citation type="journal article" date="2019" name="Commun. Biol.">
        <title>The bagworm genome reveals a unique fibroin gene that provides high tensile strength.</title>
        <authorList>
            <person name="Kono N."/>
            <person name="Nakamura H."/>
            <person name="Ohtoshi R."/>
            <person name="Tomita M."/>
            <person name="Numata K."/>
            <person name="Arakawa K."/>
        </authorList>
    </citation>
    <scope>NUCLEOTIDE SEQUENCE [LARGE SCALE GENOMIC DNA]</scope>
</reference>
<organism evidence="1 2">
    <name type="scientific">Eumeta variegata</name>
    <name type="common">Bagworm moth</name>
    <name type="synonym">Eumeta japonica</name>
    <dbReference type="NCBI Taxonomy" id="151549"/>
    <lineage>
        <taxon>Eukaryota</taxon>
        <taxon>Metazoa</taxon>
        <taxon>Ecdysozoa</taxon>
        <taxon>Arthropoda</taxon>
        <taxon>Hexapoda</taxon>
        <taxon>Insecta</taxon>
        <taxon>Pterygota</taxon>
        <taxon>Neoptera</taxon>
        <taxon>Endopterygota</taxon>
        <taxon>Lepidoptera</taxon>
        <taxon>Glossata</taxon>
        <taxon>Ditrysia</taxon>
        <taxon>Tineoidea</taxon>
        <taxon>Psychidae</taxon>
        <taxon>Oiketicinae</taxon>
        <taxon>Eumeta</taxon>
    </lineage>
</organism>
<evidence type="ECO:0000313" key="2">
    <source>
        <dbReference type="Proteomes" id="UP000299102"/>
    </source>
</evidence>
<sequence length="64" mass="6803">MDTHDSERVTKVLLASWVGAGCVMEEGVDTHGTGPAAARNVSVSPSVDFGGLFVLRARARFRLT</sequence>
<dbReference type="Proteomes" id="UP000299102">
    <property type="component" value="Unassembled WGS sequence"/>
</dbReference>
<proteinExistence type="predicted"/>
<dbReference type="EMBL" id="BGZK01001302">
    <property type="protein sequence ID" value="GBP76738.1"/>
    <property type="molecule type" value="Genomic_DNA"/>
</dbReference>